<evidence type="ECO:0000259" key="6">
    <source>
        <dbReference type="Pfam" id="PF13906"/>
    </source>
</evidence>
<evidence type="ECO:0000256" key="2">
    <source>
        <dbReference type="ARBA" id="ARBA00022692"/>
    </source>
</evidence>
<name>A0ABW4FMW6_9PSEU</name>
<evidence type="ECO:0000313" key="8">
    <source>
        <dbReference type="Proteomes" id="UP001597145"/>
    </source>
</evidence>
<gene>
    <name evidence="7" type="ORF">ACFSCY_17675</name>
</gene>
<dbReference type="InterPro" id="IPR050367">
    <property type="entry name" value="APC_superfamily"/>
</dbReference>
<evidence type="ECO:0000256" key="3">
    <source>
        <dbReference type="ARBA" id="ARBA00022989"/>
    </source>
</evidence>
<keyword evidence="3 5" id="KW-1133">Transmembrane helix</keyword>
<keyword evidence="2 5" id="KW-0812">Transmembrane</keyword>
<feature type="transmembrane region" description="Helical" evidence="5">
    <location>
        <begin position="99"/>
        <end position="118"/>
    </location>
</feature>
<dbReference type="PANTHER" id="PTHR42770">
    <property type="entry name" value="AMINO ACID TRANSPORTER-RELATED"/>
    <property type="match status" value="1"/>
</dbReference>
<evidence type="ECO:0000256" key="1">
    <source>
        <dbReference type="ARBA" id="ARBA00004141"/>
    </source>
</evidence>
<keyword evidence="8" id="KW-1185">Reference proteome</keyword>
<keyword evidence="4 5" id="KW-0472">Membrane</keyword>
<dbReference type="InterPro" id="IPR029485">
    <property type="entry name" value="CAT_C"/>
</dbReference>
<dbReference type="PANTHER" id="PTHR42770:SF7">
    <property type="entry name" value="MEMBRANE PROTEIN"/>
    <property type="match status" value="1"/>
</dbReference>
<feature type="transmembrane region" description="Helical" evidence="5">
    <location>
        <begin position="21"/>
        <end position="40"/>
    </location>
</feature>
<comment type="caution">
    <text evidence="7">The sequence shown here is derived from an EMBL/GenBank/DDBJ whole genome shotgun (WGS) entry which is preliminary data.</text>
</comment>
<accession>A0ABW4FMW6</accession>
<feature type="domain" description="Cationic amino acid transporter C-terminal" evidence="6">
    <location>
        <begin position="73"/>
        <end position="123"/>
    </location>
</feature>
<evidence type="ECO:0000256" key="5">
    <source>
        <dbReference type="SAM" id="Phobius"/>
    </source>
</evidence>
<dbReference type="Pfam" id="PF13906">
    <property type="entry name" value="AA_permease_C"/>
    <property type="match status" value="1"/>
</dbReference>
<dbReference type="RefSeq" id="WP_343973550.1">
    <property type="nucleotide sequence ID" value="NZ_BAAAJG010000004.1"/>
</dbReference>
<dbReference type="Proteomes" id="UP001597145">
    <property type="component" value="Unassembled WGS sequence"/>
</dbReference>
<sequence length="137" mass="14587">MRAAAHPAGRPAGRRRASVRSEAVAVAVALLAGLLPIHFLAEMTSIGTLVAFLVVSVGVIVLRRTAPDLPRGFRVPGYPVTPILSIAGCLWIVVGLRPVTIAVFAIWVAAVLVWYFTFGIRHSRLGAAATEPREDVL</sequence>
<dbReference type="Gene3D" id="1.20.1740.10">
    <property type="entry name" value="Amino acid/polyamine transporter I"/>
    <property type="match status" value="1"/>
</dbReference>
<evidence type="ECO:0000313" key="7">
    <source>
        <dbReference type="EMBL" id="MFD1531269.1"/>
    </source>
</evidence>
<reference evidence="8" key="1">
    <citation type="journal article" date="2019" name="Int. J. Syst. Evol. Microbiol.">
        <title>The Global Catalogue of Microorganisms (GCM) 10K type strain sequencing project: providing services to taxonomists for standard genome sequencing and annotation.</title>
        <authorList>
            <consortium name="The Broad Institute Genomics Platform"/>
            <consortium name="The Broad Institute Genome Sequencing Center for Infectious Disease"/>
            <person name="Wu L."/>
            <person name="Ma J."/>
        </authorList>
    </citation>
    <scope>NUCLEOTIDE SEQUENCE [LARGE SCALE GENOMIC DNA]</scope>
    <source>
        <strain evidence="8">JCM 12165</strain>
    </source>
</reference>
<proteinExistence type="predicted"/>
<organism evidence="7 8">
    <name type="scientific">Pseudonocardia aurantiaca</name>
    <dbReference type="NCBI Taxonomy" id="75290"/>
    <lineage>
        <taxon>Bacteria</taxon>
        <taxon>Bacillati</taxon>
        <taxon>Actinomycetota</taxon>
        <taxon>Actinomycetes</taxon>
        <taxon>Pseudonocardiales</taxon>
        <taxon>Pseudonocardiaceae</taxon>
        <taxon>Pseudonocardia</taxon>
    </lineage>
</organism>
<evidence type="ECO:0000256" key="4">
    <source>
        <dbReference type="ARBA" id="ARBA00023136"/>
    </source>
</evidence>
<protein>
    <submittedName>
        <fullName evidence="7">Amino acid permease C-terminal domain-containing protein</fullName>
    </submittedName>
</protein>
<feature type="transmembrane region" description="Helical" evidence="5">
    <location>
        <begin position="46"/>
        <end position="63"/>
    </location>
</feature>
<feature type="transmembrane region" description="Helical" evidence="5">
    <location>
        <begin position="75"/>
        <end position="93"/>
    </location>
</feature>
<dbReference type="EMBL" id="JBHUCP010000010">
    <property type="protein sequence ID" value="MFD1531269.1"/>
    <property type="molecule type" value="Genomic_DNA"/>
</dbReference>
<comment type="subcellular location">
    <subcellularLocation>
        <location evidence="1">Membrane</location>
        <topology evidence="1">Multi-pass membrane protein</topology>
    </subcellularLocation>
</comment>